<gene>
    <name evidence="1" type="ORF">NDU88_007052</name>
</gene>
<name>A0AAV7N180_PLEWA</name>
<comment type="caution">
    <text evidence="1">The sequence shown here is derived from an EMBL/GenBank/DDBJ whole genome shotgun (WGS) entry which is preliminary data.</text>
</comment>
<reference evidence="1" key="1">
    <citation type="journal article" date="2022" name="bioRxiv">
        <title>Sequencing and chromosome-scale assembly of the giantPleurodeles waltlgenome.</title>
        <authorList>
            <person name="Brown T."/>
            <person name="Elewa A."/>
            <person name="Iarovenko S."/>
            <person name="Subramanian E."/>
            <person name="Araus A.J."/>
            <person name="Petzold A."/>
            <person name="Susuki M."/>
            <person name="Suzuki K.-i.T."/>
            <person name="Hayashi T."/>
            <person name="Toyoda A."/>
            <person name="Oliveira C."/>
            <person name="Osipova E."/>
            <person name="Leigh N.D."/>
            <person name="Simon A."/>
            <person name="Yun M.H."/>
        </authorList>
    </citation>
    <scope>NUCLEOTIDE SEQUENCE</scope>
    <source>
        <strain evidence="1">20211129_DDA</strain>
        <tissue evidence="1">Liver</tissue>
    </source>
</reference>
<keyword evidence="2" id="KW-1185">Reference proteome</keyword>
<dbReference type="EMBL" id="JANPWB010000013">
    <property type="protein sequence ID" value="KAJ1109692.1"/>
    <property type="molecule type" value="Genomic_DNA"/>
</dbReference>
<sequence>MPGCVPHMQLAADGEELTGGMILLAVFVEPAGRRSVRAAWFLNAQDSSECIDKVVRRLQETILHRAYRNPLGICGSTLEARGAYLVRVLIKRHEEAVRVHSYGTPQS</sequence>
<evidence type="ECO:0000313" key="2">
    <source>
        <dbReference type="Proteomes" id="UP001066276"/>
    </source>
</evidence>
<accession>A0AAV7N180</accession>
<dbReference type="Proteomes" id="UP001066276">
    <property type="component" value="Chromosome 9"/>
</dbReference>
<dbReference type="AlphaFoldDB" id="A0AAV7N180"/>
<organism evidence="1 2">
    <name type="scientific">Pleurodeles waltl</name>
    <name type="common">Iberian ribbed newt</name>
    <dbReference type="NCBI Taxonomy" id="8319"/>
    <lineage>
        <taxon>Eukaryota</taxon>
        <taxon>Metazoa</taxon>
        <taxon>Chordata</taxon>
        <taxon>Craniata</taxon>
        <taxon>Vertebrata</taxon>
        <taxon>Euteleostomi</taxon>
        <taxon>Amphibia</taxon>
        <taxon>Batrachia</taxon>
        <taxon>Caudata</taxon>
        <taxon>Salamandroidea</taxon>
        <taxon>Salamandridae</taxon>
        <taxon>Pleurodelinae</taxon>
        <taxon>Pleurodeles</taxon>
    </lineage>
</organism>
<evidence type="ECO:0000313" key="1">
    <source>
        <dbReference type="EMBL" id="KAJ1109692.1"/>
    </source>
</evidence>
<proteinExistence type="predicted"/>
<protein>
    <submittedName>
        <fullName evidence="1">Uncharacterized protein</fullName>
    </submittedName>
</protein>